<dbReference type="Proteomes" id="UP000319619">
    <property type="component" value="Unassembled WGS sequence"/>
</dbReference>
<dbReference type="AlphaFoldDB" id="A0A532UTW3"/>
<organism evidence="1 2">
    <name type="scientific">candidate division LCP-89 bacterium B3_LCP</name>
    <dbReference type="NCBI Taxonomy" id="2012998"/>
    <lineage>
        <taxon>Bacteria</taxon>
        <taxon>Pseudomonadati</taxon>
        <taxon>Bacteria division LCP-89</taxon>
    </lineage>
</organism>
<evidence type="ECO:0000313" key="1">
    <source>
        <dbReference type="EMBL" id="TKJ38351.1"/>
    </source>
</evidence>
<comment type="caution">
    <text evidence="1">The sequence shown here is derived from an EMBL/GenBank/DDBJ whole genome shotgun (WGS) entry which is preliminary data.</text>
</comment>
<sequence length="63" mass="7282">MVSSKFKMQIFRLEKSDYNQYTKKIGKSQEGRILWGNLKLSFSEAKRLGNLTAGQCQILDKPE</sequence>
<evidence type="ECO:0000313" key="2">
    <source>
        <dbReference type="Proteomes" id="UP000319619"/>
    </source>
</evidence>
<accession>A0A532UTW3</accession>
<reference evidence="1 2" key="1">
    <citation type="submission" date="2017-06" db="EMBL/GenBank/DDBJ databases">
        <title>Novel microbial phyla capable of carbon fixation and sulfur reduction in deep-sea sediments.</title>
        <authorList>
            <person name="Huang J."/>
            <person name="Baker B."/>
            <person name="Wang Y."/>
        </authorList>
    </citation>
    <scope>NUCLEOTIDE SEQUENCE [LARGE SCALE GENOMIC DNA]</scope>
    <source>
        <strain evidence="1">B3_LCP</strain>
    </source>
</reference>
<name>A0A532UTW3_UNCL8</name>
<dbReference type="EMBL" id="NJBN01000010">
    <property type="protein sequence ID" value="TKJ38351.1"/>
    <property type="molecule type" value="Genomic_DNA"/>
</dbReference>
<gene>
    <name evidence="1" type="ORF">CEE37_12590</name>
</gene>
<protein>
    <submittedName>
        <fullName evidence="1">Uncharacterized protein</fullName>
    </submittedName>
</protein>
<proteinExistence type="predicted"/>